<feature type="domain" description="DnaJ homologue subfamily C member 28 conserved" evidence="1">
    <location>
        <begin position="6"/>
        <end position="71"/>
    </location>
</feature>
<gene>
    <name evidence="2" type="ORF">ET996_00250</name>
</gene>
<organism evidence="2 3">
    <name type="scientific">Propioniciclava tarda</name>
    <dbReference type="NCBI Taxonomy" id="433330"/>
    <lineage>
        <taxon>Bacteria</taxon>
        <taxon>Bacillati</taxon>
        <taxon>Actinomycetota</taxon>
        <taxon>Actinomycetes</taxon>
        <taxon>Propionibacteriales</taxon>
        <taxon>Propionibacteriaceae</taxon>
        <taxon>Propioniciclava</taxon>
    </lineage>
</organism>
<accession>A0A4V2JTF8</accession>
<dbReference type="RefSeq" id="WP_131170554.1">
    <property type="nucleotide sequence ID" value="NZ_FXTL01000001.1"/>
</dbReference>
<dbReference type="EMBL" id="SDMR01000001">
    <property type="protein sequence ID" value="TBT96141.1"/>
    <property type="molecule type" value="Genomic_DNA"/>
</dbReference>
<dbReference type="Pfam" id="PF09350">
    <property type="entry name" value="DJC28_CD"/>
    <property type="match status" value="1"/>
</dbReference>
<name>A0A4V2JTF8_PROTD</name>
<proteinExistence type="predicted"/>
<evidence type="ECO:0000313" key="2">
    <source>
        <dbReference type="EMBL" id="TBT96141.1"/>
    </source>
</evidence>
<dbReference type="AlphaFoldDB" id="A0A4V2JTF8"/>
<dbReference type="Proteomes" id="UP000291933">
    <property type="component" value="Unassembled WGS sequence"/>
</dbReference>
<evidence type="ECO:0000259" key="1">
    <source>
        <dbReference type="Pfam" id="PF09350"/>
    </source>
</evidence>
<evidence type="ECO:0000313" key="3">
    <source>
        <dbReference type="Proteomes" id="UP000291933"/>
    </source>
</evidence>
<sequence>MQFESWIDRQIREAMERGEFDNLPGAGRPLELDDDPEWWIKSKIKRENLEPVLPDALSLRKEVAAVQDQLRGVRTESAARAVLEGLNERIRSFYAAATTRPQIVVRLVDVERELRVWRESRQNS</sequence>
<reference evidence="2 3" key="1">
    <citation type="submission" date="2019-01" db="EMBL/GenBank/DDBJ databases">
        <title>Lactibacter flavus gen. nov., sp. nov., a novel bacterium of the family Propionibacteriaceae isolated from raw milk and dairy products.</title>
        <authorList>
            <person name="Huptas C."/>
            <person name="Wenning M."/>
            <person name="Breitenwieser F."/>
            <person name="Doll E."/>
            <person name="Von Neubeck M."/>
            <person name="Busse H.-J."/>
            <person name="Scherer S."/>
        </authorList>
    </citation>
    <scope>NUCLEOTIDE SEQUENCE [LARGE SCALE GENOMIC DNA]</scope>
    <source>
        <strain evidence="2 3">DSM 22130</strain>
    </source>
</reference>
<comment type="caution">
    <text evidence="2">The sequence shown here is derived from an EMBL/GenBank/DDBJ whole genome shotgun (WGS) entry which is preliminary data.</text>
</comment>
<dbReference type="InterPro" id="IPR018961">
    <property type="entry name" value="DnaJ_homolog_subfam-C_membr-28"/>
</dbReference>
<dbReference type="OrthoDB" id="3395286at2"/>
<keyword evidence="3" id="KW-1185">Reference proteome</keyword>
<protein>
    <submittedName>
        <fullName evidence="2">DUF1992 domain-containing protein</fullName>
    </submittedName>
</protein>